<feature type="region of interest" description="Disordered" evidence="1">
    <location>
        <begin position="1"/>
        <end position="72"/>
    </location>
</feature>
<sequence length="261" mass="27809">MSGVVPRSSPSAGFLPAQCRKTVETPRSFSANPTQRAHPAGRDPPSCAESRRIRSGVRSAPSSAASGSAERRREDSVFPAECRVAHIPDCRKINSEREQPGVAPESPFVSDLLKSLPAAHVPCSAGRPVKYVFRPMVWLGEVSFGFYLIQGVSIFYASSLLNGATFGLVGGLAVIAGYFAATMLGDGCCTGSSRCRPCGTSPRAVPSAPLPPGCDRGRVRGSGPEHARRKRRPRELRKAPSPGRTPLPRVRTCVYAPRARG</sequence>
<keyword evidence="2" id="KW-0812">Transmembrane</keyword>
<feature type="transmembrane region" description="Helical" evidence="2">
    <location>
        <begin position="137"/>
        <end position="157"/>
    </location>
</feature>
<feature type="compositionally biased region" description="Low complexity" evidence="1">
    <location>
        <begin position="56"/>
        <end position="68"/>
    </location>
</feature>
<feature type="region of interest" description="Disordered" evidence="1">
    <location>
        <begin position="201"/>
        <end position="261"/>
    </location>
</feature>
<feature type="transmembrane region" description="Helical" evidence="2">
    <location>
        <begin position="163"/>
        <end position="184"/>
    </location>
</feature>
<gene>
    <name evidence="3" type="ORF">HNR25_002324</name>
</gene>
<dbReference type="AlphaFoldDB" id="A0A841EBX6"/>
<proteinExistence type="predicted"/>
<dbReference type="EMBL" id="JACHLY010000001">
    <property type="protein sequence ID" value="MBB5998573.1"/>
    <property type="molecule type" value="Genomic_DNA"/>
</dbReference>
<name>A0A841EBX6_9ACTN</name>
<reference evidence="3 4" key="1">
    <citation type="submission" date="2020-08" db="EMBL/GenBank/DDBJ databases">
        <title>Sequencing the genomes of 1000 actinobacteria strains.</title>
        <authorList>
            <person name="Klenk H.-P."/>
        </authorList>
    </citation>
    <scope>NUCLEOTIDE SEQUENCE [LARGE SCALE GENOMIC DNA]</scope>
    <source>
        <strain evidence="3 4">DSM 44593</strain>
    </source>
</reference>
<evidence type="ECO:0000313" key="4">
    <source>
        <dbReference type="Proteomes" id="UP000578077"/>
    </source>
</evidence>
<dbReference type="Proteomes" id="UP000578077">
    <property type="component" value="Unassembled WGS sequence"/>
</dbReference>
<evidence type="ECO:0000256" key="2">
    <source>
        <dbReference type="SAM" id="Phobius"/>
    </source>
</evidence>
<feature type="compositionally biased region" description="Basic and acidic residues" evidence="1">
    <location>
        <begin position="215"/>
        <end position="226"/>
    </location>
</feature>
<accession>A0A841EBX6</accession>
<feature type="compositionally biased region" description="Polar residues" evidence="1">
    <location>
        <begin position="25"/>
        <end position="35"/>
    </location>
</feature>
<keyword evidence="4" id="KW-1185">Reference proteome</keyword>
<keyword evidence="2" id="KW-1133">Transmembrane helix</keyword>
<keyword evidence="2" id="KW-0472">Membrane</keyword>
<comment type="caution">
    <text evidence="3">The sequence shown here is derived from an EMBL/GenBank/DDBJ whole genome shotgun (WGS) entry which is preliminary data.</text>
</comment>
<organism evidence="3 4">
    <name type="scientific">Streptomonospora salina</name>
    <dbReference type="NCBI Taxonomy" id="104205"/>
    <lineage>
        <taxon>Bacteria</taxon>
        <taxon>Bacillati</taxon>
        <taxon>Actinomycetota</taxon>
        <taxon>Actinomycetes</taxon>
        <taxon>Streptosporangiales</taxon>
        <taxon>Nocardiopsidaceae</taxon>
        <taxon>Streptomonospora</taxon>
    </lineage>
</organism>
<evidence type="ECO:0000313" key="3">
    <source>
        <dbReference type="EMBL" id="MBB5998573.1"/>
    </source>
</evidence>
<evidence type="ECO:0000256" key="1">
    <source>
        <dbReference type="SAM" id="MobiDB-lite"/>
    </source>
</evidence>
<protein>
    <submittedName>
        <fullName evidence="3">Uncharacterized protein</fullName>
    </submittedName>
</protein>